<evidence type="ECO:0000256" key="9">
    <source>
        <dbReference type="ARBA" id="ARBA00023014"/>
    </source>
</evidence>
<evidence type="ECO:0000313" key="12">
    <source>
        <dbReference type="EMBL" id="SUZ51648.1"/>
    </source>
</evidence>
<feature type="domain" description="Radical SAM core" evidence="11">
    <location>
        <begin position="84"/>
        <end position="299"/>
    </location>
</feature>
<dbReference type="SFLD" id="SFLDF00271">
    <property type="entry name" value="lipoyl_synthase"/>
    <property type="match status" value="1"/>
</dbReference>
<dbReference type="SFLD" id="SFLDS00029">
    <property type="entry name" value="Radical_SAM"/>
    <property type="match status" value="1"/>
</dbReference>
<proteinExistence type="inferred from homology"/>
<dbReference type="NCBIfam" id="NF009544">
    <property type="entry name" value="PRK12928.1"/>
    <property type="match status" value="1"/>
</dbReference>
<keyword evidence="6" id="KW-0949">S-adenosyl-L-methionine</keyword>
<accession>A0A381NCY5</accession>
<evidence type="ECO:0000256" key="10">
    <source>
        <dbReference type="ARBA" id="ARBA00047326"/>
    </source>
</evidence>
<dbReference type="InterPro" id="IPR007197">
    <property type="entry name" value="rSAM"/>
</dbReference>
<dbReference type="HAMAP" id="MF_00206">
    <property type="entry name" value="Lipoyl_synth"/>
    <property type="match status" value="1"/>
</dbReference>
<evidence type="ECO:0000256" key="2">
    <source>
        <dbReference type="ARBA" id="ARBA00012237"/>
    </source>
</evidence>
<dbReference type="NCBIfam" id="TIGR00510">
    <property type="entry name" value="lipA"/>
    <property type="match status" value="1"/>
</dbReference>
<dbReference type="SMART" id="SM00729">
    <property type="entry name" value="Elp3"/>
    <property type="match status" value="1"/>
</dbReference>
<keyword evidence="5" id="KW-0808">Transferase</keyword>
<evidence type="ECO:0000256" key="3">
    <source>
        <dbReference type="ARBA" id="ARBA00022485"/>
    </source>
</evidence>
<dbReference type="Gene3D" id="3.20.20.70">
    <property type="entry name" value="Aldolase class I"/>
    <property type="match status" value="1"/>
</dbReference>
<evidence type="ECO:0000256" key="6">
    <source>
        <dbReference type="ARBA" id="ARBA00022691"/>
    </source>
</evidence>
<name>A0A381NCY5_9ZZZZ</name>
<keyword evidence="8" id="KW-0408">Iron</keyword>
<evidence type="ECO:0000256" key="8">
    <source>
        <dbReference type="ARBA" id="ARBA00023004"/>
    </source>
</evidence>
<keyword evidence="7" id="KW-0479">Metal-binding</keyword>
<evidence type="ECO:0000256" key="7">
    <source>
        <dbReference type="ARBA" id="ARBA00022723"/>
    </source>
</evidence>
<comment type="cofactor">
    <cofactor evidence="1">
        <name>[4Fe-4S] cluster</name>
        <dbReference type="ChEBI" id="CHEBI:49883"/>
    </cofactor>
</comment>
<dbReference type="GO" id="GO:0016992">
    <property type="term" value="F:lipoate synthase activity"/>
    <property type="evidence" value="ECO:0007669"/>
    <property type="project" value="UniProtKB-EC"/>
</dbReference>
<dbReference type="PROSITE" id="PS51918">
    <property type="entry name" value="RADICAL_SAM"/>
    <property type="match status" value="1"/>
</dbReference>
<dbReference type="PANTHER" id="PTHR10949">
    <property type="entry name" value="LIPOYL SYNTHASE"/>
    <property type="match status" value="1"/>
</dbReference>
<dbReference type="InterPro" id="IPR058240">
    <property type="entry name" value="rSAM_sf"/>
</dbReference>
<dbReference type="Pfam" id="PF04055">
    <property type="entry name" value="Radical_SAM"/>
    <property type="match status" value="1"/>
</dbReference>
<dbReference type="GO" id="GO:0046872">
    <property type="term" value="F:metal ion binding"/>
    <property type="evidence" value="ECO:0007669"/>
    <property type="project" value="UniProtKB-KW"/>
</dbReference>
<evidence type="ECO:0000256" key="4">
    <source>
        <dbReference type="ARBA" id="ARBA00022490"/>
    </source>
</evidence>
<dbReference type="CDD" id="cd01335">
    <property type="entry name" value="Radical_SAM"/>
    <property type="match status" value="1"/>
</dbReference>
<protein>
    <recommendedName>
        <fullName evidence="2">lipoyl synthase</fullName>
        <ecNumber evidence="2">2.8.1.8</ecNumber>
    </recommendedName>
</protein>
<evidence type="ECO:0000256" key="1">
    <source>
        <dbReference type="ARBA" id="ARBA00001966"/>
    </source>
</evidence>
<dbReference type="PANTHER" id="PTHR10949:SF0">
    <property type="entry name" value="LIPOYL SYNTHASE, MITOCHONDRIAL"/>
    <property type="match status" value="1"/>
</dbReference>
<dbReference type="InterPro" id="IPR006638">
    <property type="entry name" value="Elp3/MiaA/NifB-like_rSAM"/>
</dbReference>
<dbReference type="PIRSF" id="PIRSF005963">
    <property type="entry name" value="Lipoyl_synth"/>
    <property type="match status" value="1"/>
</dbReference>
<keyword evidence="9" id="KW-0411">Iron-sulfur</keyword>
<keyword evidence="4" id="KW-0963">Cytoplasm</keyword>
<dbReference type="SFLD" id="SFLDG01058">
    <property type="entry name" value="lipoyl_synthase_like"/>
    <property type="match status" value="1"/>
</dbReference>
<dbReference type="FunFam" id="3.20.20.70:FF:000040">
    <property type="entry name" value="Lipoyl synthase"/>
    <property type="match status" value="1"/>
</dbReference>
<dbReference type="EC" id="2.8.1.8" evidence="2"/>
<organism evidence="12">
    <name type="scientific">marine metagenome</name>
    <dbReference type="NCBI Taxonomy" id="408172"/>
    <lineage>
        <taxon>unclassified sequences</taxon>
        <taxon>metagenomes</taxon>
        <taxon>ecological metagenomes</taxon>
    </lineage>
</organism>
<evidence type="ECO:0000259" key="11">
    <source>
        <dbReference type="PROSITE" id="PS51918"/>
    </source>
</evidence>
<comment type="catalytic activity">
    <reaction evidence="10">
        <text>[[Fe-S] cluster scaffold protein carrying a second [4Fe-4S](2+) cluster] + N(6)-octanoyl-L-lysyl-[protein] + 2 oxidized [2Fe-2S]-[ferredoxin] + 2 S-adenosyl-L-methionine + 4 H(+) = [[Fe-S] cluster scaffold protein] + N(6)-[(R)-dihydrolipoyl]-L-lysyl-[protein] + 4 Fe(3+) + 2 hydrogen sulfide + 2 5'-deoxyadenosine + 2 L-methionine + 2 reduced [2Fe-2S]-[ferredoxin]</text>
        <dbReference type="Rhea" id="RHEA:16585"/>
        <dbReference type="Rhea" id="RHEA-COMP:9928"/>
        <dbReference type="Rhea" id="RHEA-COMP:10000"/>
        <dbReference type="Rhea" id="RHEA-COMP:10001"/>
        <dbReference type="Rhea" id="RHEA-COMP:10475"/>
        <dbReference type="Rhea" id="RHEA-COMP:14568"/>
        <dbReference type="Rhea" id="RHEA-COMP:14569"/>
        <dbReference type="ChEBI" id="CHEBI:15378"/>
        <dbReference type="ChEBI" id="CHEBI:17319"/>
        <dbReference type="ChEBI" id="CHEBI:29034"/>
        <dbReference type="ChEBI" id="CHEBI:29919"/>
        <dbReference type="ChEBI" id="CHEBI:33722"/>
        <dbReference type="ChEBI" id="CHEBI:33737"/>
        <dbReference type="ChEBI" id="CHEBI:33738"/>
        <dbReference type="ChEBI" id="CHEBI:57844"/>
        <dbReference type="ChEBI" id="CHEBI:59789"/>
        <dbReference type="ChEBI" id="CHEBI:78809"/>
        <dbReference type="ChEBI" id="CHEBI:83100"/>
        <dbReference type="EC" id="2.8.1.8"/>
    </reaction>
</comment>
<dbReference type="AlphaFoldDB" id="A0A381NCY5"/>
<keyword evidence="3" id="KW-0004">4Fe-4S</keyword>
<dbReference type="InterPro" id="IPR013785">
    <property type="entry name" value="Aldolase_TIM"/>
</dbReference>
<dbReference type="GO" id="GO:0051539">
    <property type="term" value="F:4 iron, 4 sulfur cluster binding"/>
    <property type="evidence" value="ECO:0007669"/>
    <property type="project" value="UniProtKB-KW"/>
</dbReference>
<dbReference type="NCBIfam" id="NF004019">
    <property type="entry name" value="PRK05481.1"/>
    <property type="match status" value="1"/>
</dbReference>
<gene>
    <name evidence="12" type="ORF">METZ01_LOCUS4502</name>
</gene>
<dbReference type="InterPro" id="IPR003698">
    <property type="entry name" value="Lipoyl_synth"/>
</dbReference>
<evidence type="ECO:0000256" key="5">
    <source>
        <dbReference type="ARBA" id="ARBA00022679"/>
    </source>
</evidence>
<sequence length="318" mass="36319">MSILPNKLENTTIEKSEWKKLKISNNTTNPSNIYSNKEIVKKPKWIRVKLPTGKKYTALRGLVDKYNLNTICSSGSCPNMGECWGEGTATFMILGNICTRSCGFCGVKTGRPKNIDWAEPEKVANSIKVMKIKHAVITSVDRDDLKDMGSFIWAETVKSIRRLNPKITLETLIPDFQGIEKHLNKIVEVNPEVVSHNMETVRRLTREVRIQAKYERSLKVLKYLKRKGIKRTKSGVMVGLGEKENEVFQTLIDLKENNVDIVTLGQYLQPSKKHLPVKEFINPNQFKIYEEFAKNLGFRHVESGPLVRSSYKAQKHIT</sequence>
<reference evidence="12" key="1">
    <citation type="submission" date="2018-05" db="EMBL/GenBank/DDBJ databases">
        <authorList>
            <person name="Lanie J.A."/>
            <person name="Ng W.-L."/>
            <person name="Kazmierczak K.M."/>
            <person name="Andrzejewski T.M."/>
            <person name="Davidsen T.M."/>
            <person name="Wayne K.J."/>
            <person name="Tettelin H."/>
            <person name="Glass J.I."/>
            <person name="Rusch D."/>
            <person name="Podicherti R."/>
            <person name="Tsui H.-C.T."/>
            <person name="Winkler M.E."/>
        </authorList>
    </citation>
    <scope>NUCLEOTIDE SEQUENCE</scope>
</reference>
<dbReference type="SUPFAM" id="SSF102114">
    <property type="entry name" value="Radical SAM enzymes"/>
    <property type="match status" value="1"/>
</dbReference>
<dbReference type="EMBL" id="UINC01000232">
    <property type="protein sequence ID" value="SUZ51648.1"/>
    <property type="molecule type" value="Genomic_DNA"/>
</dbReference>